<name>A0AAW8PZ14_VIBPH</name>
<evidence type="ECO:0000256" key="1">
    <source>
        <dbReference type="SAM" id="Phobius"/>
    </source>
</evidence>
<protein>
    <submittedName>
        <fullName evidence="2">Uncharacterized protein</fullName>
    </submittedName>
</protein>
<evidence type="ECO:0000313" key="2">
    <source>
        <dbReference type="EMBL" id="MDS1821478.1"/>
    </source>
</evidence>
<keyword evidence="1" id="KW-0812">Transmembrane</keyword>
<sequence length="119" mass="13443">MNVDLVNTVIDAGAQIISALIPSVAVYIASKKYFATKQAKQTALVALLEVRFFRQFETEACDILSQLNGKTPNANRLMVRKILADKDIKTEGKLTPKELDRRIEVYQKALKELEKHKPQ</sequence>
<keyword evidence="1" id="KW-1133">Transmembrane helix</keyword>
<dbReference type="AlphaFoldDB" id="A0AAW8PZ14"/>
<feature type="transmembrane region" description="Helical" evidence="1">
    <location>
        <begin position="12"/>
        <end position="30"/>
    </location>
</feature>
<organism evidence="2 3">
    <name type="scientific">Vibrio parahaemolyticus</name>
    <dbReference type="NCBI Taxonomy" id="670"/>
    <lineage>
        <taxon>Bacteria</taxon>
        <taxon>Pseudomonadati</taxon>
        <taxon>Pseudomonadota</taxon>
        <taxon>Gammaproteobacteria</taxon>
        <taxon>Vibrionales</taxon>
        <taxon>Vibrionaceae</taxon>
        <taxon>Vibrio</taxon>
    </lineage>
</organism>
<dbReference type="RefSeq" id="WP_311020371.1">
    <property type="nucleotide sequence ID" value="NZ_JAUHGG010000003.1"/>
</dbReference>
<dbReference type="Proteomes" id="UP001253193">
    <property type="component" value="Unassembled WGS sequence"/>
</dbReference>
<proteinExistence type="predicted"/>
<dbReference type="EMBL" id="JAUHGG010000003">
    <property type="protein sequence ID" value="MDS1821478.1"/>
    <property type="molecule type" value="Genomic_DNA"/>
</dbReference>
<accession>A0AAW8PZ14</accession>
<comment type="caution">
    <text evidence="2">The sequence shown here is derived from an EMBL/GenBank/DDBJ whole genome shotgun (WGS) entry which is preliminary data.</text>
</comment>
<reference evidence="2" key="1">
    <citation type="submission" date="2023-06" db="EMBL/GenBank/DDBJ databases">
        <title>Genomic Diversity of Vibrio spp. and Metagenomic Analysis of Pathogens in Florida Gulf Coastal Waters Following Hurricane Ian.</title>
        <authorList>
            <person name="Brumfield K.D."/>
        </authorList>
    </citation>
    <scope>NUCLEOTIDE SEQUENCE</scope>
    <source>
        <strain evidence="2">WBS2B-138</strain>
    </source>
</reference>
<evidence type="ECO:0000313" key="3">
    <source>
        <dbReference type="Proteomes" id="UP001253193"/>
    </source>
</evidence>
<keyword evidence="1" id="KW-0472">Membrane</keyword>
<gene>
    <name evidence="2" type="ORF">QX249_12470</name>
</gene>